<evidence type="ECO:0000256" key="1">
    <source>
        <dbReference type="ARBA" id="ARBA00010515"/>
    </source>
</evidence>
<dbReference type="Proteomes" id="UP000054870">
    <property type="component" value="Unassembled WGS sequence"/>
</dbReference>
<accession>A0A158A8E7</accession>
<dbReference type="Gene3D" id="3.40.50.1820">
    <property type="entry name" value="alpha/beta hydrolase"/>
    <property type="match status" value="1"/>
</dbReference>
<dbReference type="EMBL" id="FCOF02000006">
    <property type="protein sequence ID" value="SAK53886.1"/>
    <property type="molecule type" value="Genomic_DNA"/>
</dbReference>
<keyword evidence="2" id="KW-0378">Hydrolase</keyword>
<evidence type="ECO:0000313" key="5">
    <source>
        <dbReference type="EMBL" id="SAK53886.1"/>
    </source>
</evidence>
<evidence type="ECO:0000256" key="2">
    <source>
        <dbReference type="ARBA" id="ARBA00022801"/>
    </source>
</evidence>
<dbReference type="InterPro" id="IPR013094">
    <property type="entry name" value="AB_hydrolase_3"/>
</dbReference>
<feature type="signal peptide" evidence="3">
    <location>
        <begin position="1"/>
        <end position="25"/>
    </location>
</feature>
<keyword evidence="6" id="KW-1185">Reference proteome</keyword>
<comment type="similarity">
    <text evidence="1">Belongs to the 'GDXG' lipolytic enzyme family.</text>
</comment>
<name>A0A158A8E7_9BURK</name>
<reference evidence="5" key="1">
    <citation type="submission" date="2016-01" db="EMBL/GenBank/DDBJ databases">
        <authorList>
            <person name="Peeters C."/>
        </authorList>
    </citation>
    <scope>NUCLEOTIDE SEQUENCE [LARGE SCALE GENOMIC DNA]</scope>
    <source>
        <strain evidence="5">LMG 29318</strain>
    </source>
</reference>
<dbReference type="Pfam" id="PF07859">
    <property type="entry name" value="Abhydrolase_3"/>
    <property type="match status" value="1"/>
</dbReference>
<evidence type="ECO:0000259" key="4">
    <source>
        <dbReference type="Pfam" id="PF07859"/>
    </source>
</evidence>
<dbReference type="InterPro" id="IPR002168">
    <property type="entry name" value="Lipase_GDXG_HIS_AS"/>
</dbReference>
<feature type="chain" id="PRO_5007620221" evidence="3">
    <location>
        <begin position="26"/>
        <end position="344"/>
    </location>
</feature>
<dbReference type="InterPro" id="IPR029058">
    <property type="entry name" value="AB_hydrolase_fold"/>
</dbReference>
<dbReference type="SUPFAM" id="SSF53474">
    <property type="entry name" value="alpha/beta-Hydrolases"/>
    <property type="match status" value="1"/>
</dbReference>
<dbReference type="AlphaFoldDB" id="A0A158A8E7"/>
<protein>
    <submittedName>
        <fullName evidence="5">Esterase/lipase/thioesterase</fullName>
    </submittedName>
</protein>
<gene>
    <name evidence="5" type="ORF">AWB75_01881</name>
</gene>
<dbReference type="PANTHER" id="PTHR48081">
    <property type="entry name" value="AB HYDROLASE SUPERFAMILY PROTEIN C4A8.06C"/>
    <property type="match status" value="1"/>
</dbReference>
<keyword evidence="3" id="KW-0732">Signal</keyword>
<dbReference type="InterPro" id="IPR050300">
    <property type="entry name" value="GDXG_lipolytic_enzyme"/>
</dbReference>
<dbReference type="PANTHER" id="PTHR48081:SF8">
    <property type="entry name" value="ALPHA_BETA HYDROLASE FOLD-3 DOMAIN-CONTAINING PROTEIN-RELATED"/>
    <property type="match status" value="1"/>
</dbReference>
<sequence>MKKLKAAAILTAVATAVLTQPAAHAETAAPVLEPVTQQFIDALAAKNAPPIYTLSPADARNVLAGAQAQPIKKQAAKVEDRVIEAGPTGKIALRIVRPEHAKGALPVVMYFHGGGWVLGDKDTHDRLVREIANGAQAEVVFVDYDRSPETKYPVPIEQAYAATRYVADHAREFNVDASRMAVAGDSVGGNMTAAVTLLAKERGGPKLRAQVLFYPVTDASFDDASYTQFANGPWLTRDAMKWFWDAYAPNAADRAKVTASPLRASLDELKGLPPALVITDENDVLRDEGEAYARKLTQAGVPVTSVRYNGTIHDFVMLNALADTPATRAAIDQANATLKAALKK</sequence>
<feature type="domain" description="Alpha/beta hydrolase fold-3" evidence="4">
    <location>
        <begin position="108"/>
        <end position="316"/>
    </location>
</feature>
<dbReference type="OrthoDB" id="9794445at2"/>
<proteinExistence type="inferred from homology"/>
<dbReference type="RefSeq" id="WP_061123803.1">
    <property type="nucleotide sequence ID" value="NZ_FCOF02000006.1"/>
</dbReference>
<evidence type="ECO:0000256" key="3">
    <source>
        <dbReference type="SAM" id="SignalP"/>
    </source>
</evidence>
<evidence type="ECO:0000313" key="6">
    <source>
        <dbReference type="Proteomes" id="UP000054870"/>
    </source>
</evidence>
<comment type="caution">
    <text evidence="5">The sequence shown here is derived from an EMBL/GenBank/DDBJ whole genome shotgun (WGS) entry which is preliminary data.</text>
</comment>
<dbReference type="PROSITE" id="PS01173">
    <property type="entry name" value="LIPASE_GDXG_HIS"/>
    <property type="match status" value="1"/>
</dbReference>
<organism evidence="5 6">
    <name type="scientific">Caballeronia catudaia</name>
    <dbReference type="NCBI Taxonomy" id="1777136"/>
    <lineage>
        <taxon>Bacteria</taxon>
        <taxon>Pseudomonadati</taxon>
        <taxon>Pseudomonadota</taxon>
        <taxon>Betaproteobacteria</taxon>
        <taxon>Burkholderiales</taxon>
        <taxon>Burkholderiaceae</taxon>
        <taxon>Caballeronia</taxon>
    </lineage>
</organism>
<dbReference type="GO" id="GO:0016787">
    <property type="term" value="F:hydrolase activity"/>
    <property type="evidence" value="ECO:0007669"/>
    <property type="project" value="UniProtKB-KW"/>
</dbReference>